<reference evidence="1 2" key="1">
    <citation type="submission" date="2015-01" db="EMBL/GenBank/DDBJ databases">
        <title>Evolution of Trichinella species and genotypes.</title>
        <authorList>
            <person name="Korhonen P.K."/>
            <person name="Edoardo P."/>
            <person name="Giuseppe L.R."/>
            <person name="Gasser R.B."/>
        </authorList>
    </citation>
    <scope>NUCLEOTIDE SEQUENCE [LARGE SCALE GENOMIC DNA]</scope>
    <source>
        <strain evidence="1">ISS3</strain>
    </source>
</reference>
<dbReference type="InParanoid" id="A0A0V0YQJ5"/>
<name>A0A0V0YQJ5_TRISP</name>
<dbReference type="Proteomes" id="UP000054776">
    <property type="component" value="Unassembled WGS sequence"/>
</dbReference>
<dbReference type="AlphaFoldDB" id="A0A0V0YQJ5"/>
<proteinExistence type="predicted"/>
<protein>
    <submittedName>
        <fullName evidence="1">Uncharacterized protein</fullName>
    </submittedName>
</protein>
<comment type="caution">
    <text evidence="1">The sequence shown here is derived from an EMBL/GenBank/DDBJ whole genome shotgun (WGS) entry which is preliminary data.</text>
</comment>
<feature type="non-terminal residue" evidence="1">
    <location>
        <position position="51"/>
    </location>
</feature>
<evidence type="ECO:0000313" key="1">
    <source>
        <dbReference type="EMBL" id="KRY02599.1"/>
    </source>
</evidence>
<keyword evidence="2" id="KW-1185">Reference proteome</keyword>
<organism evidence="1 2">
    <name type="scientific">Trichinella spiralis</name>
    <name type="common">Trichina worm</name>
    <dbReference type="NCBI Taxonomy" id="6334"/>
    <lineage>
        <taxon>Eukaryota</taxon>
        <taxon>Metazoa</taxon>
        <taxon>Ecdysozoa</taxon>
        <taxon>Nematoda</taxon>
        <taxon>Enoplea</taxon>
        <taxon>Dorylaimia</taxon>
        <taxon>Trichinellida</taxon>
        <taxon>Trichinellidae</taxon>
        <taxon>Trichinella</taxon>
    </lineage>
</organism>
<accession>A0A0V0YQJ5</accession>
<dbReference type="EMBL" id="JYDH01006029">
    <property type="protein sequence ID" value="KRY02599.1"/>
    <property type="molecule type" value="Genomic_DNA"/>
</dbReference>
<gene>
    <name evidence="1" type="ORF">T01_14435</name>
</gene>
<evidence type="ECO:0000313" key="2">
    <source>
        <dbReference type="Proteomes" id="UP000054776"/>
    </source>
</evidence>
<sequence length="51" mass="5799">MTLSRFSDEPIVPTFLVVIGSHIYIIHIQSGSRSSVIHSCRKYWNRAAKVP</sequence>